<feature type="binding site" evidence="12">
    <location>
        <position position="150"/>
    </location>
    <ligand>
        <name>Zn(2+)</name>
        <dbReference type="ChEBI" id="CHEBI:29105"/>
        <note>catalytic</note>
    </ligand>
</feature>
<evidence type="ECO:0000313" key="14">
    <source>
        <dbReference type="EMBL" id="CAI9086343.1"/>
    </source>
</evidence>
<evidence type="ECO:0000256" key="7">
    <source>
        <dbReference type="ARBA" id="ARBA00022801"/>
    </source>
</evidence>
<evidence type="ECO:0000256" key="9">
    <source>
        <dbReference type="ARBA" id="ARBA00022989"/>
    </source>
</evidence>
<evidence type="ECO:0000313" key="15">
    <source>
        <dbReference type="Proteomes" id="UP001161497"/>
    </source>
</evidence>
<feature type="binding site" evidence="12">
    <location>
        <position position="225"/>
    </location>
    <ligand>
        <name>Zn(2+)</name>
        <dbReference type="ChEBI" id="CHEBI:29105"/>
        <note>catalytic</note>
    </ligand>
</feature>
<name>A0ABM9IF67_9BACT</name>
<evidence type="ECO:0000256" key="1">
    <source>
        <dbReference type="ARBA" id="ARBA00004651"/>
    </source>
</evidence>
<comment type="similarity">
    <text evidence="2 12">Belongs to the peptidase M48B family.</text>
</comment>
<keyword evidence="15" id="KW-1185">Reference proteome</keyword>
<keyword evidence="8 12" id="KW-0862">Zinc</keyword>
<dbReference type="Pfam" id="PF01435">
    <property type="entry name" value="Peptidase_M48"/>
    <property type="match status" value="1"/>
</dbReference>
<dbReference type="PANTHER" id="PTHR43221:SF1">
    <property type="entry name" value="PROTEASE HTPX"/>
    <property type="match status" value="1"/>
</dbReference>
<feature type="domain" description="Peptidase M48" evidence="13">
    <location>
        <begin position="81"/>
        <end position="297"/>
    </location>
</feature>
<organism evidence="14 15">
    <name type="scientific">Candidatus Methylacidiphilum fumarolicum</name>
    <dbReference type="NCBI Taxonomy" id="591154"/>
    <lineage>
        <taxon>Bacteria</taxon>
        <taxon>Pseudomonadati</taxon>
        <taxon>Verrucomicrobiota</taxon>
        <taxon>Methylacidiphilae</taxon>
        <taxon>Methylacidiphilales</taxon>
        <taxon>Methylacidiphilaceae</taxon>
        <taxon>Methylacidiphilum (ex Ratnadevi et al. 2023)</taxon>
    </lineage>
</organism>
<keyword evidence="7 12" id="KW-0378">Hydrolase</keyword>
<evidence type="ECO:0000256" key="5">
    <source>
        <dbReference type="ARBA" id="ARBA00022692"/>
    </source>
</evidence>
<evidence type="ECO:0000256" key="4">
    <source>
        <dbReference type="ARBA" id="ARBA00022670"/>
    </source>
</evidence>
<keyword evidence="10 12" id="KW-0482">Metalloprotease</keyword>
<keyword evidence="4 12" id="KW-0645">Protease</keyword>
<feature type="transmembrane region" description="Helical" evidence="12">
    <location>
        <begin position="7"/>
        <end position="27"/>
    </location>
</feature>
<keyword evidence="9 12" id="KW-1133">Transmembrane helix</keyword>
<gene>
    <name evidence="12 14" type="primary">htpX</name>
    <name evidence="14" type="ORF">MFUM_2023</name>
</gene>
<dbReference type="InterPro" id="IPR022919">
    <property type="entry name" value="Pept_M48_protease_HtpX"/>
</dbReference>
<evidence type="ECO:0000259" key="13">
    <source>
        <dbReference type="Pfam" id="PF01435"/>
    </source>
</evidence>
<keyword evidence="3 12" id="KW-1003">Cell membrane</keyword>
<feature type="transmembrane region" description="Helical" evidence="12">
    <location>
        <begin position="196"/>
        <end position="220"/>
    </location>
</feature>
<dbReference type="Gene3D" id="3.30.2010.10">
    <property type="entry name" value="Metalloproteases ('zincins'), catalytic domain"/>
    <property type="match status" value="1"/>
</dbReference>
<dbReference type="PANTHER" id="PTHR43221">
    <property type="entry name" value="PROTEASE HTPX"/>
    <property type="match status" value="1"/>
</dbReference>
<dbReference type="InterPro" id="IPR050083">
    <property type="entry name" value="HtpX_protease"/>
</dbReference>
<dbReference type="RefSeq" id="WP_009059408.1">
    <property type="nucleotide sequence ID" value="NZ_JAHXRZ010000009.1"/>
</dbReference>
<accession>A0ABM9IF67</accession>
<feature type="active site" evidence="12">
    <location>
        <position position="147"/>
    </location>
</feature>
<feature type="transmembrane region" description="Helical" evidence="12">
    <location>
        <begin position="161"/>
        <end position="181"/>
    </location>
</feature>
<dbReference type="HAMAP" id="MF_00188">
    <property type="entry name" value="Pept_M48_protease_HtpX"/>
    <property type="match status" value="1"/>
</dbReference>
<comment type="subcellular location">
    <subcellularLocation>
        <location evidence="1 12">Cell membrane</location>
        <topology evidence="1 12">Multi-pass membrane protein</topology>
    </subcellularLocation>
</comment>
<dbReference type="EMBL" id="OX458932">
    <property type="protein sequence ID" value="CAI9086343.1"/>
    <property type="molecule type" value="Genomic_DNA"/>
</dbReference>
<comment type="cofactor">
    <cofactor evidence="12">
        <name>Zn(2+)</name>
        <dbReference type="ChEBI" id="CHEBI:29105"/>
    </cofactor>
    <text evidence="12">Binds 1 zinc ion per subunit.</text>
</comment>
<reference evidence="14" key="1">
    <citation type="submission" date="2023-03" db="EMBL/GenBank/DDBJ databases">
        <authorList>
            <person name="Cremers G."/>
            <person name="Picone N."/>
        </authorList>
    </citation>
    <scope>NUCLEOTIDE SEQUENCE</scope>
    <source>
        <strain evidence="14">Sample_alias</strain>
    </source>
</reference>
<dbReference type="EC" id="3.4.24.-" evidence="12"/>
<keyword evidence="5 12" id="KW-0812">Transmembrane</keyword>
<dbReference type="Proteomes" id="UP001161497">
    <property type="component" value="Chromosome"/>
</dbReference>
<evidence type="ECO:0000256" key="12">
    <source>
        <dbReference type="HAMAP-Rule" id="MF_00188"/>
    </source>
</evidence>
<dbReference type="NCBIfam" id="NF003965">
    <property type="entry name" value="PRK05457.1"/>
    <property type="match status" value="1"/>
</dbReference>
<proteinExistence type="inferred from homology"/>
<evidence type="ECO:0000256" key="10">
    <source>
        <dbReference type="ARBA" id="ARBA00023049"/>
    </source>
</evidence>
<keyword evidence="11 12" id="KW-0472">Membrane</keyword>
<evidence type="ECO:0000256" key="3">
    <source>
        <dbReference type="ARBA" id="ARBA00022475"/>
    </source>
</evidence>
<feature type="transmembrane region" description="Helical" evidence="12">
    <location>
        <begin position="39"/>
        <end position="60"/>
    </location>
</feature>
<sequence>MFKRVFLLILTNIAVIVLLTLFISIFHLDRWLNAYGIDYWSLFLFSLVVGFTGSFISLAISKWMAKMAYNIQVIKQPSNEAERWLLETVSELANRANIPMPEVGIYESPEVNAFATGPSRSNALVAVSTGILAQMNKKQIAGVLGHEITHISNGDMVTMTLLQGVVNTFVVFLSRIIGFFIDRLFSRNDERESIGIGFYMGMFISEIVLGLLASFIVAWYSRMREFRADAGGAHLAGKEAMLSALKKLKQIMEGESAFVDERSPALNAFKINGRPGGILALLATHPPLEERIKALENLSEE</sequence>
<dbReference type="CDD" id="cd07335">
    <property type="entry name" value="M48B_HtpX_like"/>
    <property type="match status" value="1"/>
</dbReference>
<evidence type="ECO:0000256" key="11">
    <source>
        <dbReference type="ARBA" id="ARBA00023136"/>
    </source>
</evidence>
<feature type="binding site" evidence="12">
    <location>
        <position position="146"/>
    </location>
    <ligand>
        <name>Zn(2+)</name>
        <dbReference type="ChEBI" id="CHEBI:29105"/>
        <note>catalytic</note>
    </ligand>
</feature>
<keyword evidence="6 12" id="KW-0479">Metal-binding</keyword>
<evidence type="ECO:0000256" key="8">
    <source>
        <dbReference type="ARBA" id="ARBA00022833"/>
    </source>
</evidence>
<protein>
    <recommendedName>
        <fullName evidence="12">Protease HtpX homolog</fullName>
        <ecNumber evidence="12">3.4.24.-</ecNumber>
    </recommendedName>
</protein>
<evidence type="ECO:0000256" key="2">
    <source>
        <dbReference type="ARBA" id="ARBA00009779"/>
    </source>
</evidence>
<evidence type="ECO:0000256" key="6">
    <source>
        <dbReference type="ARBA" id="ARBA00022723"/>
    </source>
</evidence>
<dbReference type="InterPro" id="IPR001915">
    <property type="entry name" value="Peptidase_M48"/>
</dbReference>